<protein>
    <submittedName>
        <fullName evidence="2">Uncharacterized protein</fullName>
    </submittedName>
</protein>
<accession>A0A0D7B4V6</accession>
<name>A0A0D7B4V6_9AGAR</name>
<dbReference type="AlphaFoldDB" id="A0A0D7B4V6"/>
<organism evidence="2 3">
    <name type="scientific">Cylindrobasidium torrendii FP15055 ss-10</name>
    <dbReference type="NCBI Taxonomy" id="1314674"/>
    <lineage>
        <taxon>Eukaryota</taxon>
        <taxon>Fungi</taxon>
        <taxon>Dikarya</taxon>
        <taxon>Basidiomycota</taxon>
        <taxon>Agaricomycotina</taxon>
        <taxon>Agaricomycetes</taxon>
        <taxon>Agaricomycetidae</taxon>
        <taxon>Agaricales</taxon>
        <taxon>Marasmiineae</taxon>
        <taxon>Physalacriaceae</taxon>
        <taxon>Cylindrobasidium</taxon>
    </lineage>
</organism>
<evidence type="ECO:0000313" key="2">
    <source>
        <dbReference type="EMBL" id="KIY65189.1"/>
    </source>
</evidence>
<feature type="compositionally biased region" description="Basic and acidic residues" evidence="1">
    <location>
        <begin position="1"/>
        <end position="10"/>
    </location>
</feature>
<dbReference type="EMBL" id="KN880601">
    <property type="protein sequence ID" value="KIY65189.1"/>
    <property type="molecule type" value="Genomic_DNA"/>
</dbReference>
<keyword evidence="3" id="KW-1185">Reference proteome</keyword>
<feature type="region of interest" description="Disordered" evidence="1">
    <location>
        <begin position="1"/>
        <end position="28"/>
    </location>
</feature>
<evidence type="ECO:0000256" key="1">
    <source>
        <dbReference type="SAM" id="MobiDB-lite"/>
    </source>
</evidence>
<reference evidence="2 3" key="1">
    <citation type="journal article" date="2015" name="Fungal Genet. Biol.">
        <title>Evolution of novel wood decay mechanisms in Agaricales revealed by the genome sequences of Fistulina hepatica and Cylindrobasidium torrendii.</title>
        <authorList>
            <person name="Floudas D."/>
            <person name="Held B.W."/>
            <person name="Riley R."/>
            <person name="Nagy L.G."/>
            <person name="Koehler G."/>
            <person name="Ransdell A.S."/>
            <person name="Younus H."/>
            <person name="Chow J."/>
            <person name="Chiniquy J."/>
            <person name="Lipzen A."/>
            <person name="Tritt A."/>
            <person name="Sun H."/>
            <person name="Haridas S."/>
            <person name="LaButti K."/>
            <person name="Ohm R.A."/>
            <person name="Kues U."/>
            <person name="Blanchette R.A."/>
            <person name="Grigoriev I.V."/>
            <person name="Minto R.E."/>
            <person name="Hibbett D.S."/>
        </authorList>
    </citation>
    <scope>NUCLEOTIDE SEQUENCE [LARGE SCALE GENOMIC DNA]</scope>
    <source>
        <strain evidence="2 3">FP15055 ss-10</strain>
    </source>
</reference>
<gene>
    <name evidence="2" type="ORF">CYLTODRAFT_424579</name>
</gene>
<sequence length="201" mass="22907">MPDPDGRHALDDDDDDNDDNDSDEEHLKLCHENKGRRVAELYKLLKKYKLKPNFNARLHVTVKNLYSPPPPSPPVYETVPIETVKLLRSKPKREDSAKMREIVIPVSVLDQKCCAYWCDNSFNMSHLVDVKGEEISSFHTLDVLSGQRPGTFNPNHRDYVVSMSVNLHDYWTRGNAVMIPIAGFNQLELPAQAVFSDCLSQ</sequence>
<dbReference type="Proteomes" id="UP000054007">
    <property type="component" value="Unassembled WGS sequence"/>
</dbReference>
<feature type="compositionally biased region" description="Acidic residues" evidence="1">
    <location>
        <begin position="11"/>
        <end position="24"/>
    </location>
</feature>
<evidence type="ECO:0000313" key="3">
    <source>
        <dbReference type="Proteomes" id="UP000054007"/>
    </source>
</evidence>
<proteinExistence type="predicted"/>